<organism evidence="5 6">
    <name type="scientific">Salinimonas marina</name>
    <dbReference type="NCBI Taxonomy" id="2785918"/>
    <lineage>
        <taxon>Bacteria</taxon>
        <taxon>Pseudomonadati</taxon>
        <taxon>Pseudomonadota</taxon>
        <taxon>Gammaproteobacteria</taxon>
        <taxon>Alteromonadales</taxon>
        <taxon>Alteromonadaceae</taxon>
        <taxon>Alteromonas/Salinimonas group</taxon>
        <taxon>Salinimonas</taxon>
    </lineage>
</organism>
<dbReference type="PANTHER" id="PTHR40661">
    <property type="match status" value="1"/>
</dbReference>
<sequence length="227" mass="25038">MELEFNVQVAKRIEKRAAELEYSQADIARKTGAAKSTVNAWFVGRALPRGAYVNKLCKLLNCTQDWLMDGRGSPVSSDEAELLAAIPGVWDFESPSEFTSPLVQVPLLLPDGETDTNEGLLIDARMLANHPKPKNLAWFETNSRASAPNVNIGDRVIVDTADNAVTESGAFYCISQVGTFAVHQIFVEVDGTWTVIDAYRDTKQAISKEHQSKIPICGKVYYRYGPV</sequence>
<dbReference type="AlphaFoldDB" id="A0A7S9HE21"/>
<evidence type="ECO:0000256" key="3">
    <source>
        <dbReference type="ARBA" id="ARBA00023163"/>
    </source>
</evidence>
<dbReference type="KEGG" id="smaa:IT774_05000"/>
<dbReference type="Gene3D" id="1.10.260.40">
    <property type="entry name" value="lambda repressor-like DNA-binding domains"/>
    <property type="match status" value="1"/>
</dbReference>
<feature type="domain" description="HTH cro/C1-type" evidence="4">
    <location>
        <begin position="13"/>
        <end position="67"/>
    </location>
</feature>
<keyword evidence="2" id="KW-0238">DNA-binding</keyword>
<accession>A0A7S9HE21</accession>
<evidence type="ECO:0000313" key="6">
    <source>
        <dbReference type="Proteomes" id="UP000595095"/>
    </source>
</evidence>
<dbReference type="PROSITE" id="PS50943">
    <property type="entry name" value="HTH_CROC1"/>
    <property type="match status" value="1"/>
</dbReference>
<evidence type="ECO:0000259" key="4">
    <source>
        <dbReference type="PROSITE" id="PS50943"/>
    </source>
</evidence>
<keyword evidence="6" id="KW-1185">Reference proteome</keyword>
<evidence type="ECO:0000256" key="1">
    <source>
        <dbReference type="ARBA" id="ARBA00023015"/>
    </source>
</evidence>
<dbReference type="PANTHER" id="PTHR40661:SF3">
    <property type="entry name" value="FELS-1 PROPHAGE TRANSCRIPTIONAL REGULATOR"/>
    <property type="match status" value="1"/>
</dbReference>
<protein>
    <submittedName>
        <fullName evidence="5">Helix-turn-helix domain-containing protein</fullName>
    </submittedName>
</protein>
<dbReference type="EMBL" id="CP064795">
    <property type="protein sequence ID" value="QPG06532.1"/>
    <property type="molecule type" value="Genomic_DNA"/>
</dbReference>
<dbReference type="Proteomes" id="UP000595095">
    <property type="component" value="Chromosome"/>
</dbReference>
<proteinExistence type="predicted"/>
<name>A0A7S9HE21_9ALTE</name>
<gene>
    <name evidence="5" type="ORF">IT774_05000</name>
</gene>
<keyword evidence="3" id="KW-0804">Transcription</keyword>
<reference evidence="5 6" key="1">
    <citation type="submission" date="2020-11" db="EMBL/GenBank/DDBJ databases">
        <title>Complete genome sequence for Salinimonas sp. strain G2-b.</title>
        <authorList>
            <person name="Park S.-J."/>
        </authorList>
    </citation>
    <scope>NUCLEOTIDE SEQUENCE [LARGE SCALE GENOMIC DNA]</scope>
    <source>
        <strain evidence="5 6">G2-b</strain>
    </source>
</reference>
<dbReference type="InterPro" id="IPR010982">
    <property type="entry name" value="Lambda_DNA-bd_dom_sf"/>
</dbReference>
<keyword evidence="1" id="KW-0805">Transcription regulation</keyword>
<dbReference type="GO" id="GO:0003677">
    <property type="term" value="F:DNA binding"/>
    <property type="evidence" value="ECO:0007669"/>
    <property type="project" value="UniProtKB-KW"/>
</dbReference>
<dbReference type="SMART" id="SM00530">
    <property type="entry name" value="HTH_XRE"/>
    <property type="match status" value="1"/>
</dbReference>
<dbReference type="Pfam" id="PF01381">
    <property type="entry name" value="HTH_3"/>
    <property type="match status" value="1"/>
</dbReference>
<evidence type="ECO:0000313" key="5">
    <source>
        <dbReference type="EMBL" id="QPG06532.1"/>
    </source>
</evidence>
<evidence type="ECO:0000256" key="2">
    <source>
        <dbReference type="ARBA" id="ARBA00023125"/>
    </source>
</evidence>
<dbReference type="SUPFAM" id="SSF47413">
    <property type="entry name" value="lambda repressor-like DNA-binding domains"/>
    <property type="match status" value="1"/>
</dbReference>
<dbReference type="CDD" id="cd00093">
    <property type="entry name" value="HTH_XRE"/>
    <property type="match status" value="1"/>
</dbReference>
<dbReference type="InterPro" id="IPR001387">
    <property type="entry name" value="Cro/C1-type_HTH"/>
</dbReference>